<dbReference type="PANTHER" id="PTHR36453:SF1">
    <property type="entry name" value="RIGHT HANDED BETA HELIX DOMAIN-CONTAINING PROTEIN"/>
    <property type="match status" value="1"/>
</dbReference>
<dbReference type="SUPFAM" id="SSF51126">
    <property type="entry name" value="Pectin lyase-like"/>
    <property type="match status" value="1"/>
</dbReference>
<dbReference type="InterPro" id="IPR011050">
    <property type="entry name" value="Pectin_lyase_fold/virulence"/>
</dbReference>
<dbReference type="PANTHER" id="PTHR36453">
    <property type="entry name" value="SECRETED PROTEIN-RELATED"/>
    <property type="match status" value="1"/>
</dbReference>
<reference evidence="1 2" key="1">
    <citation type="submission" date="2024-05" db="EMBL/GenBank/DDBJ databases">
        <authorList>
            <person name="Wallberg A."/>
        </authorList>
    </citation>
    <scope>NUCLEOTIDE SEQUENCE [LARGE SCALE GENOMIC DNA]</scope>
</reference>
<evidence type="ECO:0000313" key="2">
    <source>
        <dbReference type="Proteomes" id="UP001497623"/>
    </source>
</evidence>
<evidence type="ECO:0008006" key="3">
    <source>
        <dbReference type="Google" id="ProtNLM"/>
    </source>
</evidence>
<gene>
    <name evidence="1" type="ORF">MNOR_LOCUS37916</name>
</gene>
<dbReference type="Proteomes" id="UP001497623">
    <property type="component" value="Unassembled WGS sequence"/>
</dbReference>
<proteinExistence type="predicted"/>
<organism evidence="1 2">
    <name type="scientific">Meganyctiphanes norvegica</name>
    <name type="common">Northern krill</name>
    <name type="synonym">Thysanopoda norvegica</name>
    <dbReference type="NCBI Taxonomy" id="48144"/>
    <lineage>
        <taxon>Eukaryota</taxon>
        <taxon>Metazoa</taxon>
        <taxon>Ecdysozoa</taxon>
        <taxon>Arthropoda</taxon>
        <taxon>Crustacea</taxon>
        <taxon>Multicrustacea</taxon>
        <taxon>Malacostraca</taxon>
        <taxon>Eumalacostraca</taxon>
        <taxon>Eucarida</taxon>
        <taxon>Euphausiacea</taxon>
        <taxon>Euphausiidae</taxon>
        <taxon>Meganyctiphanes</taxon>
    </lineage>
</organism>
<evidence type="ECO:0000313" key="1">
    <source>
        <dbReference type="EMBL" id="CAL4205320.1"/>
    </source>
</evidence>
<keyword evidence="2" id="KW-1185">Reference proteome</keyword>
<feature type="non-terminal residue" evidence="1">
    <location>
        <position position="1"/>
    </location>
</feature>
<sequence>TVFATHYIVDDEAGDDDRNSGLSTLSPFKTISRCVHELMSGSPGDECQIRTGRYHEEVTINGLRGTKDKPFRIKGYGDERPVWDGTVPIQPKQWDYDAHSGICSAQIDQDIYALLLGDELMTAARWPNAKWSDKTIFNNKYWGHADKSSTHGKLIDQDLAESKINATGVMGILNIGSFVTFVREIIHHEPGSAEFIYKHDMGEIHWHSNELQYYFEAGLELLDAPEEWFYDVKTKWLFFIPPNRECPESNSTALRGRTFDYGVTVTNATGITFSNLTFLAANIHASSIDNIESHIDEITLNSIAFKFPSSSYRMLGQNDTAGVTLLDAKARGKGGHMVMGRVSVINSTFVGGENGALVTDGKHCIIQNNLFEYNEWSGQTSMLAGGGTIVSYGFEDRFYGNTVSYNGNSVGYRPMGYGATAQYNHLVGQCAGSLLSDGSAIQVQSTKQDEVQISHNWEHDSPKMGVRFDAAATTDGGRNLGYNGYIGYNVAWNVWMDQAKGDNHTLEHNLSFDSYWPGNCTLCVMYMLGTETVIENNNTIVNNNAGTLLSGGRNHGHTWPIPGATVENNYSGEDVKNHLVDPDNWDFRPIKGGALDNEGNTIGPYKATIASSVYWIPGRKLYKTSTPIPCDNANITYSRDVVMCLSGYNAERHHFYFGTDEALILSADRADRDGDVYQYSTSNGNTNMYNLPKLTQNTKYFWRVDTERNGYDYKGDIWSFYVGDLMEE</sequence>
<comment type="caution">
    <text evidence="1">The sequence shown here is derived from an EMBL/GenBank/DDBJ whole genome shotgun (WGS) entry which is preliminary data.</text>
</comment>
<dbReference type="InterPro" id="IPR012334">
    <property type="entry name" value="Pectin_lyas_fold"/>
</dbReference>
<name>A0AAV2SLX0_MEGNR</name>
<protein>
    <recommendedName>
        <fullName evidence="3">Right handed beta helix domain-containing protein</fullName>
    </recommendedName>
</protein>
<accession>A0AAV2SLX0</accession>
<dbReference type="AlphaFoldDB" id="A0AAV2SLX0"/>
<dbReference type="EMBL" id="CAXKWB010080878">
    <property type="protein sequence ID" value="CAL4205320.1"/>
    <property type="molecule type" value="Genomic_DNA"/>
</dbReference>
<dbReference type="Gene3D" id="2.160.20.10">
    <property type="entry name" value="Single-stranded right-handed beta-helix, Pectin lyase-like"/>
    <property type="match status" value="1"/>
</dbReference>